<dbReference type="AlphaFoldDB" id="A0A397VDF9"/>
<accession>A0A397VDF9</accession>
<keyword evidence="2" id="KW-1185">Reference proteome</keyword>
<gene>
    <name evidence="1" type="ORF">C2G38_2179117</name>
</gene>
<evidence type="ECO:0000313" key="1">
    <source>
        <dbReference type="EMBL" id="RIB20495.1"/>
    </source>
</evidence>
<dbReference type="Proteomes" id="UP000266673">
    <property type="component" value="Unassembled WGS sequence"/>
</dbReference>
<name>A0A397VDF9_9GLOM</name>
<dbReference type="STRING" id="44941.A0A397VDF9"/>
<reference evidence="1 2" key="1">
    <citation type="submission" date="2018-06" db="EMBL/GenBank/DDBJ databases">
        <title>Comparative genomics reveals the genomic features of Rhizophagus irregularis, R. cerebriforme, R. diaphanum and Gigaspora rosea, and their symbiotic lifestyle signature.</title>
        <authorList>
            <person name="Morin E."/>
            <person name="San Clemente H."/>
            <person name="Chen E.C.H."/>
            <person name="De La Providencia I."/>
            <person name="Hainaut M."/>
            <person name="Kuo A."/>
            <person name="Kohler A."/>
            <person name="Murat C."/>
            <person name="Tang N."/>
            <person name="Roy S."/>
            <person name="Loubradou J."/>
            <person name="Henrissat B."/>
            <person name="Grigoriev I.V."/>
            <person name="Corradi N."/>
            <person name="Roux C."/>
            <person name="Martin F.M."/>
        </authorList>
    </citation>
    <scope>NUCLEOTIDE SEQUENCE [LARGE SCALE GENOMIC DNA]</scope>
    <source>
        <strain evidence="1 2">DAOM 194757</strain>
    </source>
</reference>
<organism evidence="1 2">
    <name type="scientific">Gigaspora rosea</name>
    <dbReference type="NCBI Taxonomy" id="44941"/>
    <lineage>
        <taxon>Eukaryota</taxon>
        <taxon>Fungi</taxon>
        <taxon>Fungi incertae sedis</taxon>
        <taxon>Mucoromycota</taxon>
        <taxon>Glomeromycotina</taxon>
        <taxon>Glomeromycetes</taxon>
        <taxon>Diversisporales</taxon>
        <taxon>Gigasporaceae</taxon>
        <taxon>Gigaspora</taxon>
    </lineage>
</organism>
<protein>
    <submittedName>
        <fullName evidence="1">Uncharacterized protein</fullName>
    </submittedName>
</protein>
<comment type="caution">
    <text evidence="1">The sequence shown here is derived from an EMBL/GenBank/DDBJ whole genome shotgun (WGS) entry which is preliminary data.</text>
</comment>
<sequence>MDSTKKLTFAKVANNLLKENKNVKEYDEEEHNEEFYDAQDTEVYKFTTMFNQADSNPDKPDVVLVDMVLEHIGLTYVLRPFDMSAKVILKSFSVVNKISNTSSEFKHLAASEGYGNA</sequence>
<proteinExistence type="predicted"/>
<dbReference type="OrthoDB" id="428159at2759"/>
<dbReference type="EMBL" id="QKWP01000413">
    <property type="protein sequence ID" value="RIB20495.1"/>
    <property type="molecule type" value="Genomic_DNA"/>
</dbReference>
<evidence type="ECO:0000313" key="2">
    <source>
        <dbReference type="Proteomes" id="UP000266673"/>
    </source>
</evidence>